<name>A0ABV7WVU3_9GAMM</name>
<dbReference type="InterPro" id="IPR011701">
    <property type="entry name" value="MFS"/>
</dbReference>
<feature type="transmembrane region" description="Helical" evidence="6">
    <location>
        <begin position="224"/>
        <end position="249"/>
    </location>
</feature>
<keyword evidence="3 6" id="KW-0812">Transmembrane</keyword>
<organism evidence="7 8">
    <name type="scientific">Reinekea marina</name>
    <dbReference type="NCBI Taxonomy" id="1310421"/>
    <lineage>
        <taxon>Bacteria</taxon>
        <taxon>Pseudomonadati</taxon>
        <taxon>Pseudomonadota</taxon>
        <taxon>Gammaproteobacteria</taxon>
        <taxon>Oceanospirillales</taxon>
        <taxon>Saccharospirillaceae</taxon>
        <taxon>Reinekea</taxon>
    </lineage>
</organism>
<sequence>MATEQKKSIRNLLQDKNIRYVFVAYFVTFMGTAMAPIAMAFGVLELTGSTKDSAIVIAAPVIASIAVLLLGGVIADRSSRQKVIISADSAALLIQLAMAYLFLSEQATVPLLTGLMLLNGIAIAFNAPAASGFIIQLVDKEDLQSINALLGTARNLALILGAALGGVLVSVVGAGWTIFLDALSFGVSALLVYLVKPKQQIKSESESILLDLKLGWGEFIAHKWVWVIVVQFAFVVAANEAIIGLIGPAVALDQLKGAEDWGLVVSAIGVGTLIGGLIGFRLNVRYPMRFATFCVLVPGLLPIALAFPLPLYGLMLIAVLEGIGWQLFGVLWMTTLQTKIKPHLLSRVCAYDYIGSVCLAPIGIILAGIFYESMGFRWVLLAAALVIILPTVFALFVKEVWFMQLDEPVID</sequence>
<reference evidence="8" key="1">
    <citation type="journal article" date="2019" name="Int. J. Syst. Evol. Microbiol.">
        <title>The Global Catalogue of Microorganisms (GCM) 10K type strain sequencing project: providing services to taxonomists for standard genome sequencing and annotation.</title>
        <authorList>
            <consortium name="The Broad Institute Genomics Platform"/>
            <consortium name="The Broad Institute Genome Sequencing Center for Infectious Disease"/>
            <person name="Wu L."/>
            <person name="Ma J."/>
        </authorList>
    </citation>
    <scope>NUCLEOTIDE SEQUENCE [LARGE SCALE GENOMIC DNA]</scope>
    <source>
        <strain evidence="8">CECT 8288</strain>
    </source>
</reference>
<keyword evidence="2" id="KW-1003">Cell membrane</keyword>
<evidence type="ECO:0000256" key="3">
    <source>
        <dbReference type="ARBA" id="ARBA00022692"/>
    </source>
</evidence>
<comment type="subcellular location">
    <subcellularLocation>
        <location evidence="1">Cell membrane</location>
        <topology evidence="1">Multi-pass membrane protein</topology>
    </subcellularLocation>
</comment>
<feature type="transmembrane region" description="Helical" evidence="6">
    <location>
        <begin position="348"/>
        <end position="370"/>
    </location>
</feature>
<evidence type="ECO:0000313" key="8">
    <source>
        <dbReference type="Proteomes" id="UP001595710"/>
    </source>
</evidence>
<evidence type="ECO:0000313" key="7">
    <source>
        <dbReference type="EMBL" id="MFC3702444.1"/>
    </source>
</evidence>
<dbReference type="EMBL" id="JBHRYN010000012">
    <property type="protein sequence ID" value="MFC3702444.1"/>
    <property type="molecule type" value="Genomic_DNA"/>
</dbReference>
<evidence type="ECO:0000256" key="2">
    <source>
        <dbReference type="ARBA" id="ARBA00022475"/>
    </source>
</evidence>
<dbReference type="SUPFAM" id="SSF103473">
    <property type="entry name" value="MFS general substrate transporter"/>
    <property type="match status" value="1"/>
</dbReference>
<dbReference type="Gene3D" id="1.20.1250.20">
    <property type="entry name" value="MFS general substrate transporter like domains"/>
    <property type="match status" value="1"/>
</dbReference>
<evidence type="ECO:0000256" key="5">
    <source>
        <dbReference type="ARBA" id="ARBA00023136"/>
    </source>
</evidence>
<proteinExistence type="predicted"/>
<evidence type="ECO:0000256" key="1">
    <source>
        <dbReference type="ARBA" id="ARBA00004651"/>
    </source>
</evidence>
<dbReference type="PANTHER" id="PTHR23513">
    <property type="entry name" value="INTEGRAL MEMBRANE EFFLUX PROTEIN-RELATED"/>
    <property type="match status" value="1"/>
</dbReference>
<dbReference type="CDD" id="cd06173">
    <property type="entry name" value="MFS_MefA_like"/>
    <property type="match status" value="1"/>
</dbReference>
<feature type="transmembrane region" description="Helical" evidence="6">
    <location>
        <begin position="261"/>
        <end position="278"/>
    </location>
</feature>
<protein>
    <submittedName>
        <fullName evidence="7">MFS transporter</fullName>
    </submittedName>
</protein>
<dbReference type="Pfam" id="PF07690">
    <property type="entry name" value="MFS_1"/>
    <property type="match status" value="1"/>
</dbReference>
<feature type="transmembrane region" description="Helical" evidence="6">
    <location>
        <begin position="178"/>
        <end position="195"/>
    </location>
</feature>
<comment type="caution">
    <text evidence="7">The sequence shown here is derived from an EMBL/GenBank/DDBJ whole genome shotgun (WGS) entry which is preliminary data.</text>
</comment>
<feature type="transmembrane region" description="Helical" evidence="6">
    <location>
        <begin position="115"/>
        <end position="135"/>
    </location>
</feature>
<dbReference type="PANTHER" id="PTHR23513:SF11">
    <property type="entry name" value="STAPHYLOFERRIN A TRANSPORTER"/>
    <property type="match status" value="1"/>
</dbReference>
<dbReference type="RefSeq" id="WP_290281217.1">
    <property type="nucleotide sequence ID" value="NZ_JAUFQI010000001.1"/>
</dbReference>
<feature type="transmembrane region" description="Helical" evidence="6">
    <location>
        <begin position="315"/>
        <end position="336"/>
    </location>
</feature>
<keyword evidence="8" id="KW-1185">Reference proteome</keyword>
<feature type="transmembrane region" description="Helical" evidence="6">
    <location>
        <begin position="20"/>
        <end position="41"/>
    </location>
</feature>
<feature type="transmembrane region" description="Helical" evidence="6">
    <location>
        <begin position="83"/>
        <end position="103"/>
    </location>
</feature>
<gene>
    <name evidence="7" type="ORF">ACFOND_12410</name>
</gene>
<evidence type="ECO:0000256" key="4">
    <source>
        <dbReference type="ARBA" id="ARBA00022989"/>
    </source>
</evidence>
<evidence type="ECO:0000256" key="6">
    <source>
        <dbReference type="SAM" id="Phobius"/>
    </source>
</evidence>
<dbReference type="InterPro" id="IPR036259">
    <property type="entry name" value="MFS_trans_sf"/>
</dbReference>
<feature type="transmembrane region" description="Helical" evidence="6">
    <location>
        <begin position="156"/>
        <end position="172"/>
    </location>
</feature>
<accession>A0ABV7WVU3</accession>
<feature type="transmembrane region" description="Helical" evidence="6">
    <location>
        <begin position="290"/>
        <end position="309"/>
    </location>
</feature>
<keyword evidence="4 6" id="KW-1133">Transmembrane helix</keyword>
<keyword evidence="5 6" id="KW-0472">Membrane</keyword>
<feature type="transmembrane region" description="Helical" evidence="6">
    <location>
        <begin position="53"/>
        <end position="71"/>
    </location>
</feature>
<dbReference type="Proteomes" id="UP001595710">
    <property type="component" value="Unassembled WGS sequence"/>
</dbReference>
<feature type="transmembrane region" description="Helical" evidence="6">
    <location>
        <begin position="376"/>
        <end position="397"/>
    </location>
</feature>